<name>A0A813L3K0_POLGL</name>
<dbReference type="Pfam" id="PF04321">
    <property type="entry name" value="RmlD_sub_bind"/>
    <property type="match status" value="1"/>
</dbReference>
<dbReference type="Proteomes" id="UP000626109">
    <property type="component" value="Unassembled WGS sequence"/>
</dbReference>
<dbReference type="UniPathway" id="UPA00315">
    <property type="reaction ID" value="UER00080"/>
</dbReference>
<dbReference type="PANTHER" id="PTHR10491:SF4">
    <property type="entry name" value="METHIONINE ADENOSYLTRANSFERASE 2 SUBUNIT BETA"/>
    <property type="match status" value="1"/>
</dbReference>
<dbReference type="GO" id="GO:0048270">
    <property type="term" value="F:methionine adenosyltransferase regulator activity"/>
    <property type="evidence" value="ECO:0007669"/>
    <property type="project" value="TreeGrafter"/>
</dbReference>
<accession>A0A813L3K0</accession>
<feature type="non-terminal residue" evidence="2">
    <location>
        <position position="1"/>
    </location>
</feature>
<evidence type="ECO:0000259" key="1">
    <source>
        <dbReference type="Pfam" id="PF04321"/>
    </source>
</evidence>
<dbReference type="PANTHER" id="PTHR10491">
    <property type="entry name" value="DTDP-4-DEHYDRORHAMNOSE REDUCTASE"/>
    <property type="match status" value="1"/>
</dbReference>
<dbReference type="GO" id="GO:0006556">
    <property type="term" value="P:S-adenosylmethionine biosynthetic process"/>
    <property type="evidence" value="ECO:0007669"/>
    <property type="project" value="UniProtKB-UniPathway"/>
</dbReference>
<gene>
    <name evidence="2" type="ORF">PGLA2088_LOCUS38059</name>
</gene>
<dbReference type="InterPro" id="IPR005913">
    <property type="entry name" value="dTDP_dehydrorham_reduct"/>
</dbReference>
<evidence type="ECO:0000313" key="3">
    <source>
        <dbReference type="Proteomes" id="UP000626109"/>
    </source>
</evidence>
<evidence type="ECO:0000313" key="2">
    <source>
        <dbReference type="EMBL" id="CAE8714545.1"/>
    </source>
</evidence>
<dbReference type="EMBL" id="CAJNNW010032652">
    <property type="protein sequence ID" value="CAE8714545.1"/>
    <property type="molecule type" value="Genomic_DNA"/>
</dbReference>
<reference evidence="2" key="1">
    <citation type="submission" date="2021-02" db="EMBL/GenBank/DDBJ databases">
        <authorList>
            <person name="Dougan E. K."/>
            <person name="Rhodes N."/>
            <person name="Thang M."/>
            <person name="Chan C."/>
        </authorList>
    </citation>
    <scope>NUCLEOTIDE SEQUENCE</scope>
</reference>
<dbReference type="CDD" id="cd05254">
    <property type="entry name" value="dTDP_HR_like_SDR_e"/>
    <property type="match status" value="1"/>
</dbReference>
<dbReference type="AlphaFoldDB" id="A0A813L3K0"/>
<dbReference type="Gene3D" id="3.40.50.720">
    <property type="entry name" value="NAD(P)-binding Rossmann-like Domain"/>
    <property type="match status" value="1"/>
</dbReference>
<dbReference type="InterPro" id="IPR036291">
    <property type="entry name" value="NAD(P)-bd_dom_sf"/>
</dbReference>
<sequence>EFRPDAVLHLAAEWRPEMLRRSPVRSRQLNVDATGAVAAACERFGAWLIHISADCVFDGTAPPYNVDAKPNPLSEYGWHKLHGEQLVLAACPRAAVLRIPLLYGPLESLSDSAVTSLYVDLQSGIHEVDAWQRCYPTWAGDVASILRAMLEHHLAGERVRGIYHWQGNEQLTWHEMMLLVAEVAGLDASDVTAVRSAPSAFISVYTPRC</sequence>
<proteinExistence type="predicted"/>
<comment type="caution">
    <text evidence="2">The sequence shown here is derived from an EMBL/GenBank/DDBJ whole genome shotgun (WGS) entry which is preliminary data.</text>
</comment>
<dbReference type="GO" id="GO:0048269">
    <property type="term" value="C:methionine adenosyltransferase complex"/>
    <property type="evidence" value="ECO:0007669"/>
    <property type="project" value="TreeGrafter"/>
</dbReference>
<dbReference type="InterPro" id="IPR029903">
    <property type="entry name" value="RmlD-like-bd"/>
</dbReference>
<protein>
    <recommendedName>
        <fullName evidence="1">RmlD-like substrate binding domain-containing protein</fullName>
    </recommendedName>
</protein>
<organism evidence="2 3">
    <name type="scientific">Polarella glacialis</name>
    <name type="common">Dinoflagellate</name>
    <dbReference type="NCBI Taxonomy" id="89957"/>
    <lineage>
        <taxon>Eukaryota</taxon>
        <taxon>Sar</taxon>
        <taxon>Alveolata</taxon>
        <taxon>Dinophyceae</taxon>
        <taxon>Suessiales</taxon>
        <taxon>Suessiaceae</taxon>
        <taxon>Polarella</taxon>
    </lineage>
</organism>
<dbReference type="SUPFAM" id="SSF51735">
    <property type="entry name" value="NAD(P)-binding Rossmann-fold domains"/>
    <property type="match status" value="1"/>
</dbReference>
<feature type="domain" description="RmlD-like substrate binding" evidence="1">
    <location>
        <begin position="1"/>
        <end position="197"/>
    </location>
</feature>